<feature type="domain" description="RNase III" evidence="2">
    <location>
        <begin position="118"/>
        <end position="219"/>
    </location>
</feature>
<dbReference type="PANTHER" id="PTHR28160:SF1">
    <property type="entry name" value="LARGE RIBOSOMAL SUBUNIT PROTEIN ML57"/>
    <property type="match status" value="1"/>
</dbReference>
<gene>
    <name evidence="3" type="ORF">SLS63_011214</name>
</gene>
<dbReference type="Proteomes" id="UP001430848">
    <property type="component" value="Unassembled WGS sequence"/>
</dbReference>
<feature type="compositionally biased region" description="Basic and acidic residues" evidence="1">
    <location>
        <begin position="306"/>
        <end position="324"/>
    </location>
</feature>
<dbReference type="EMBL" id="JAKNSF020000103">
    <property type="protein sequence ID" value="KAK7715875.1"/>
    <property type="molecule type" value="Genomic_DNA"/>
</dbReference>
<dbReference type="Gene3D" id="1.10.1520.10">
    <property type="entry name" value="Ribonuclease III domain"/>
    <property type="match status" value="1"/>
</dbReference>
<evidence type="ECO:0000313" key="4">
    <source>
        <dbReference type="Proteomes" id="UP001430848"/>
    </source>
</evidence>
<evidence type="ECO:0000313" key="3">
    <source>
        <dbReference type="EMBL" id="KAK7715875.1"/>
    </source>
</evidence>
<dbReference type="InterPro" id="IPR040030">
    <property type="entry name" value="Ribosomal_mL57"/>
</dbReference>
<name>A0ABR1NUM6_DIAER</name>
<proteinExistence type="predicted"/>
<feature type="compositionally biased region" description="Basic and acidic residues" evidence="1">
    <location>
        <begin position="265"/>
        <end position="275"/>
    </location>
</feature>
<dbReference type="InterPro" id="IPR000999">
    <property type="entry name" value="RNase_III_dom"/>
</dbReference>
<protein>
    <recommendedName>
        <fullName evidence="2">RNase III domain-containing protein</fullName>
    </recommendedName>
</protein>
<evidence type="ECO:0000259" key="2">
    <source>
        <dbReference type="Pfam" id="PF14622"/>
    </source>
</evidence>
<feature type="region of interest" description="Disordered" evidence="1">
    <location>
        <begin position="262"/>
        <end position="324"/>
    </location>
</feature>
<dbReference type="PANTHER" id="PTHR28160">
    <property type="entry name" value="54S RIBOSOMAL PROTEIN L15, MITOCHONDRIAL"/>
    <property type="match status" value="1"/>
</dbReference>
<comment type="caution">
    <text evidence="3">The sequence shown here is derived from an EMBL/GenBank/DDBJ whole genome shotgun (WGS) entry which is preliminary data.</text>
</comment>
<evidence type="ECO:0000256" key="1">
    <source>
        <dbReference type="SAM" id="MobiDB-lite"/>
    </source>
</evidence>
<accession>A0ABR1NUM6</accession>
<reference evidence="3 4" key="1">
    <citation type="submission" date="2024-02" db="EMBL/GenBank/DDBJ databases">
        <title>De novo assembly and annotation of 12 fungi associated with fruit tree decline syndrome in Ontario, Canada.</title>
        <authorList>
            <person name="Sulman M."/>
            <person name="Ellouze W."/>
            <person name="Ilyukhin E."/>
        </authorList>
    </citation>
    <scope>NUCLEOTIDE SEQUENCE [LARGE SCALE GENOMIC DNA]</scope>
    <source>
        <strain evidence="3 4">M169</strain>
    </source>
</reference>
<dbReference type="Pfam" id="PF14622">
    <property type="entry name" value="Ribonucleas_3_3"/>
    <property type="match status" value="1"/>
</dbReference>
<keyword evidence="4" id="KW-1185">Reference proteome</keyword>
<dbReference type="InterPro" id="IPR036389">
    <property type="entry name" value="RNase_III_sf"/>
</dbReference>
<sequence>MALNTSRTAWSTSRQALRPFIPAAARPACRANHQIARHPTALREKNDPLNEPISEADIEEARPRWSYTPERLKGIHGFSLNVPKVPHRSIWHVNDDPAKLDDFYERFLGRNGSKLLPEELKWLAVTHKSFDFGRRGFNTRLAYYGRQIIVLEAMNEIMTSPQVPDEYLGDPWKRKHYDSPALQNVDKLSMTRPQDIVSLSGLASVGLNNRLNDVMRWKPRNFGTSISVNVITPRSWKCSTVADDTLPKDELKTRAVEGAPLSQEKVSRIESEETSRTGFGPVKGGPAATAQSIHDKQQTFFQKAGDLARKPVGEITREDAAEVQ</sequence>
<organism evidence="3 4">
    <name type="scientific">Diaporthe eres</name>
    <name type="common">Phomopsis oblonga</name>
    <dbReference type="NCBI Taxonomy" id="83184"/>
    <lineage>
        <taxon>Eukaryota</taxon>
        <taxon>Fungi</taxon>
        <taxon>Dikarya</taxon>
        <taxon>Ascomycota</taxon>
        <taxon>Pezizomycotina</taxon>
        <taxon>Sordariomycetes</taxon>
        <taxon>Sordariomycetidae</taxon>
        <taxon>Diaporthales</taxon>
        <taxon>Diaporthaceae</taxon>
        <taxon>Diaporthe</taxon>
        <taxon>Diaporthe eres species complex</taxon>
    </lineage>
</organism>